<dbReference type="EMBL" id="JBBWWQ010000001">
    <property type="protein sequence ID" value="KAK8957571.1"/>
    <property type="molecule type" value="Genomic_DNA"/>
</dbReference>
<organism evidence="2 3">
    <name type="scientific">Platanthera zijinensis</name>
    <dbReference type="NCBI Taxonomy" id="2320716"/>
    <lineage>
        <taxon>Eukaryota</taxon>
        <taxon>Viridiplantae</taxon>
        <taxon>Streptophyta</taxon>
        <taxon>Embryophyta</taxon>
        <taxon>Tracheophyta</taxon>
        <taxon>Spermatophyta</taxon>
        <taxon>Magnoliopsida</taxon>
        <taxon>Liliopsida</taxon>
        <taxon>Asparagales</taxon>
        <taxon>Orchidaceae</taxon>
        <taxon>Orchidoideae</taxon>
        <taxon>Orchideae</taxon>
        <taxon>Orchidinae</taxon>
        <taxon>Platanthera</taxon>
    </lineage>
</organism>
<feature type="region of interest" description="Disordered" evidence="1">
    <location>
        <begin position="103"/>
        <end position="177"/>
    </location>
</feature>
<sequence>MCDAFKNLENTCLAIIGSLPPFAGFFTPLQAVLNSRGRIASDIDVSSSSSPDICTKGAAMVIGTTGSVLLMAVYREAAFLEIISGKQFSQYLKSPSDLPPLHEFDWSRSGEKPRRSARISKKAKAVSPLQPEPQSKRNMPSRSPSNLRTNDTNVEAAPGDEQEHEATKTENAKDEPICIGGESLERIKGAELLLLGRRQTLE</sequence>
<keyword evidence="3" id="KW-1185">Reference proteome</keyword>
<name>A0AAP0GG79_9ASPA</name>
<accession>A0AAP0GG79</accession>
<feature type="compositionally biased region" description="Basic and acidic residues" evidence="1">
    <location>
        <begin position="103"/>
        <end position="114"/>
    </location>
</feature>
<dbReference type="AlphaFoldDB" id="A0AAP0GG79"/>
<proteinExistence type="predicted"/>
<protein>
    <submittedName>
        <fullName evidence="2">Uncharacterized protein</fullName>
    </submittedName>
</protein>
<feature type="compositionally biased region" description="Polar residues" evidence="1">
    <location>
        <begin position="132"/>
        <end position="153"/>
    </location>
</feature>
<gene>
    <name evidence="2" type="ORF">KSP39_PZI001424</name>
</gene>
<dbReference type="Proteomes" id="UP001418222">
    <property type="component" value="Unassembled WGS sequence"/>
</dbReference>
<evidence type="ECO:0000256" key="1">
    <source>
        <dbReference type="SAM" id="MobiDB-lite"/>
    </source>
</evidence>
<evidence type="ECO:0000313" key="2">
    <source>
        <dbReference type="EMBL" id="KAK8957571.1"/>
    </source>
</evidence>
<comment type="caution">
    <text evidence="2">The sequence shown here is derived from an EMBL/GenBank/DDBJ whole genome shotgun (WGS) entry which is preliminary data.</text>
</comment>
<dbReference type="PANTHER" id="PTHR33729">
    <property type="entry name" value="METHYL-CPG BINDING DOMAIN CONTAINING PROTEIN, EXPRESSED"/>
    <property type="match status" value="1"/>
</dbReference>
<feature type="compositionally biased region" description="Basic residues" evidence="1">
    <location>
        <begin position="115"/>
        <end position="124"/>
    </location>
</feature>
<dbReference type="PANTHER" id="PTHR33729:SF6">
    <property type="entry name" value="METHYL-CPG-BINDING DOMAIN-CONTAINING PROTEIN 11"/>
    <property type="match status" value="1"/>
</dbReference>
<dbReference type="InterPro" id="IPR039622">
    <property type="entry name" value="MBD10/11"/>
</dbReference>
<evidence type="ECO:0000313" key="3">
    <source>
        <dbReference type="Proteomes" id="UP001418222"/>
    </source>
</evidence>
<feature type="compositionally biased region" description="Basic and acidic residues" evidence="1">
    <location>
        <begin position="164"/>
        <end position="176"/>
    </location>
</feature>
<reference evidence="2 3" key="1">
    <citation type="journal article" date="2022" name="Nat. Plants">
        <title>Genomes of leafy and leafless Platanthera orchids illuminate the evolution of mycoheterotrophy.</title>
        <authorList>
            <person name="Li M.H."/>
            <person name="Liu K.W."/>
            <person name="Li Z."/>
            <person name="Lu H.C."/>
            <person name="Ye Q.L."/>
            <person name="Zhang D."/>
            <person name="Wang J.Y."/>
            <person name="Li Y.F."/>
            <person name="Zhong Z.M."/>
            <person name="Liu X."/>
            <person name="Yu X."/>
            <person name="Liu D.K."/>
            <person name="Tu X.D."/>
            <person name="Liu B."/>
            <person name="Hao Y."/>
            <person name="Liao X.Y."/>
            <person name="Jiang Y.T."/>
            <person name="Sun W.H."/>
            <person name="Chen J."/>
            <person name="Chen Y.Q."/>
            <person name="Ai Y."/>
            <person name="Zhai J.W."/>
            <person name="Wu S.S."/>
            <person name="Zhou Z."/>
            <person name="Hsiao Y.Y."/>
            <person name="Wu W.L."/>
            <person name="Chen Y.Y."/>
            <person name="Lin Y.F."/>
            <person name="Hsu J.L."/>
            <person name="Li C.Y."/>
            <person name="Wang Z.W."/>
            <person name="Zhao X."/>
            <person name="Zhong W.Y."/>
            <person name="Ma X.K."/>
            <person name="Ma L."/>
            <person name="Huang J."/>
            <person name="Chen G.Z."/>
            <person name="Huang M.Z."/>
            <person name="Huang L."/>
            <person name="Peng D.H."/>
            <person name="Luo Y.B."/>
            <person name="Zou S.Q."/>
            <person name="Chen S.P."/>
            <person name="Lan S."/>
            <person name="Tsai W.C."/>
            <person name="Van de Peer Y."/>
            <person name="Liu Z.J."/>
        </authorList>
    </citation>
    <scope>NUCLEOTIDE SEQUENCE [LARGE SCALE GENOMIC DNA]</scope>
    <source>
        <strain evidence="2">Lor287</strain>
    </source>
</reference>